<keyword evidence="11" id="KW-1185">Reference proteome</keyword>
<comment type="similarity">
    <text evidence="7">Belongs to the TonB-dependent receptor family.</text>
</comment>
<evidence type="ECO:0000313" key="10">
    <source>
        <dbReference type="EMBL" id="GCB35718.1"/>
    </source>
</evidence>
<keyword evidence="6 7" id="KW-0998">Cell outer membrane</keyword>
<dbReference type="InterPro" id="IPR039426">
    <property type="entry name" value="TonB-dep_rcpt-like"/>
</dbReference>
<keyword evidence="4 7" id="KW-0812">Transmembrane</keyword>
<dbReference type="AlphaFoldDB" id="A0A401LW17"/>
<dbReference type="EMBL" id="BHWB01000007">
    <property type="protein sequence ID" value="GCB35718.1"/>
    <property type="molecule type" value="Genomic_DNA"/>
</dbReference>
<protein>
    <submittedName>
        <fullName evidence="10">SusC/RagA family TonB-linked outer membrane protein</fullName>
    </submittedName>
</protein>
<dbReference type="Gene3D" id="2.60.40.1120">
    <property type="entry name" value="Carboxypeptidase-like, regulatory domain"/>
    <property type="match status" value="1"/>
</dbReference>
<keyword evidence="8" id="KW-0732">Signal</keyword>
<evidence type="ECO:0000313" key="11">
    <source>
        <dbReference type="Proteomes" id="UP000288079"/>
    </source>
</evidence>
<comment type="subcellular location">
    <subcellularLocation>
        <location evidence="1 7">Cell outer membrane</location>
        <topology evidence="1 7">Multi-pass membrane protein</topology>
    </subcellularLocation>
</comment>
<dbReference type="InterPro" id="IPR036942">
    <property type="entry name" value="Beta-barrel_TonB_sf"/>
</dbReference>
<dbReference type="Pfam" id="PF07715">
    <property type="entry name" value="Plug"/>
    <property type="match status" value="1"/>
</dbReference>
<dbReference type="NCBIfam" id="TIGR04057">
    <property type="entry name" value="SusC_RagA_signa"/>
    <property type="match status" value="1"/>
</dbReference>
<feature type="chain" id="PRO_5019124737" evidence="8">
    <location>
        <begin position="21"/>
        <end position="1179"/>
    </location>
</feature>
<dbReference type="InterPro" id="IPR012910">
    <property type="entry name" value="Plug_dom"/>
</dbReference>
<comment type="caution">
    <text evidence="10">The sequence shown here is derived from an EMBL/GenBank/DDBJ whole genome shotgun (WGS) entry which is preliminary data.</text>
</comment>
<keyword evidence="5 7" id="KW-0472">Membrane</keyword>
<dbReference type="InterPro" id="IPR037066">
    <property type="entry name" value="Plug_dom_sf"/>
</dbReference>
<accession>A0A401LW17</accession>
<evidence type="ECO:0000256" key="5">
    <source>
        <dbReference type="ARBA" id="ARBA00023136"/>
    </source>
</evidence>
<dbReference type="SUPFAM" id="SSF49464">
    <property type="entry name" value="Carboxypeptidase regulatory domain-like"/>
    <property type="match status" value="1"/>
</dbReference>
<dbReference type="Gene3D" id="2.170.130.10">
    <property type="entry name" value="TonB-dependent receptor, plug domain"/>
    <property type="match status" value="1"/>
</dbReference>
<evidence type="ECO:0000256" key="4">
    <source>
        <dbReference type="ARBA" id="ARBA00022692"/>
    </source>
</evidence>
<keyword evidence="3 7" id="KW-1134">Transmembrane beta strand</keyword>
<evidence type="ECO:0000256" key="6">
    <source>
        <dbReference type="ARBA" id="ARBA00023237"/>
    </source>
</evidence>
<dbReference type="RefSeq" id="WP_125041603.1">
    <property type="nucleotide sequence ID" value="NZ_BHWB01000007.1"/>
</dbReference>
<dbReference type="Pfam" id="PF13715">
    <property type="entry name" value="CarbopepD_reg_2"/>
    <property type="match status" value="1"/>
</dbReference>
<dbReference type="InterPro" id="IPR008969">
    <property type="entry name" value="CarboxyPept-like_regulatory"/>
</dbReference>
<organism evidence="10 11">
    <name type="scientific">Bacteroides faecalis</name>
    <dbReference type="NCBI Taxonomy" id="2447885"/>
    <lineage>
        <taxon>Bacteria</taxon>
        <taxon>Pseudomonadati</taxon>
        <taxon>Bacteroidota</taxon>
        <taxon>Bacteroidia</taxon>
        <taxon>Bacteroidales</taxon>
        <taxon>Bacteroidaceae</taxon>
        <taxon>Bacteroides</taxon>
    </lineage>
</organism>
<evidence type="ECO:0000256" key="1">
    <source>
        <dbReference type="ARBA" id="ARBA00004571"/>
    </source>
</evidence>
<evidence type="ECO:0000256" key="8">
    <source>
        <dbReference type="SAM" id="SignalP"/>
    </source>
</evidence>
<sequence length="1179" mass="132931">MEKKKICMLCLFALSMILSAWTLPSDERKVTLDLKEVTMETFLNAVKEKAGINMLYNSQMFDGVSLVTVKATNEPWNLLLNRVLSPRGFTYATKNDIVVIKRKEQKKRVLEGKVVDDMGDEVSGVTILIVDKDQNVGTMTDPNGNFSLDLPTDNTIVRISFVGMKTLEINTAKLNLEKKQTFQLVPDAKLLDEIVVTGYQEIDRRKLASSILSIKGSDLMGGEYMSVDKMLQGRLPGVAVMNMSSTPGAAPKIRIRGSSSITGNREPVWVVDGIILEERVNISTEELNSPDKINLIGNAIGSLNPEDIERVDILKDASATAIYGVKAANGVIVVTTKRGKAQKPSISYTATLGMTAPPTYDKMFRMNSADRIDMSMEMQERGLSFGSYKPSDIGYEGALQHLWNKDITYQEFLNQVKVLKGLNTDWYDLLFRRAFTHQHSVSVTGGSEQGDYYMSVGYANDESVTTGEGLERYNVLAKINTKINRNIRLGLKVSGSLSKTDHPHTSIDVYEYAYNTSRAIPLRTASNDLYFYANQSGYTGSIPFNIINELNHTGNKNDNSSIDVAIDLDWKVASWMRFSSLLGVSRSNVAQEDWADEQSFYISSMRMTPYGTMLPNPAEDTQFSTKECRLPFGGELVTTNTRNTSYTWRNSLSLIQSFGIHEVSGSIGQEIHSSKYDGLKSTQYGYLPERGRRFVDIDPTIWVRYNSLLRGHPDVVTDTKNNMISLYATAAYVYDSRYIFNFNIRTDGSNKFGQDKSVRFLPIWSVSTRWNVINEKFMKNVNFLNDLAIRASYGIQGNVHPDQTPNLIASLGALETLPQEYISKLYKLPNNKLKWEKTRSYNLAVDWAFWNNRIYGSLDVYYKKGVDQVVTKNVAPSTGASSVSINDGDVENRGWDLAVSFVPIQTKDWMWSMSFNTGKNYNKVLNAGNSALTWQDYISGSLVSNGHAVNSFYSYKFDKLDAQGYPTFKDTNEKDEKGNAVVHSQQEMYDHAFVFSGKREPDLTGGFSTYLKYKNITLNALFSFSFGNNIRLNDLYESSGQLLPYPDQNMSSEFVNRWREPGDEDRTNIPVLSDKSLTINNKEVTYRIADNKWDMYNKSDLRVVSGSFLRCRSMSIRYDLKREWLKSIYLKGASVSFDAGNVFVIKDKALKGRDPEQIGFGSRSIPPQRSYSLRFNIIL</sequence>
<evidence type="ECO:0000256" key="7">
    <source>
        <dbReference type="PROSITE-ProRule" id="PRU01360"/>
    </source>
</evidence>
<evidence type="ECO:0000256" key="2">
    <source>
        <dbReference type="ARBA" id="ARBA00022448"/>
    </source>
</evidence>
<proteinExistence type="inferred from homology"/>
<dbReference type="Proteomes" id="UP000288079">
    <property type="component" value="Unassembled WGS sequence"/>
</dbReference>
<dbReference type="GO" id="GO:0009279">
    <property type="term" value="C:cell outer membrane"/>
    <property type="evidence" value="ECO:0007669"/>
    <property type="project" value="UniProtKB-SubCell"/>
</dbReference>
<feature type="signal peptide" evidence="8">
    <location>
        <begin position="1"/>
        <end position="20"/>
    </location>
</feature>
<feature type="domain" description="TonB-dependent receptor plug" evidence="9">
    <location>
        <begin position="204"/>
        <end position="331"/>
    </location>
</feature>
<dbReference type="InterPro" id="IPR023997">
    <property type="entry name" value="TonB-dep_OMP_SusC/RagA_CS"/>
</dbReference>
<dbReference type="Gene3D" id="2.40.170.20">
    <property type="entry name" value="TonB-dependent receptor, beta-barrel domain"/>
    <property type="match status" value="1"/>
</dbReference>
<gene>
    <name evidence="10" type="ORF">KGMB02408_26630</name>
</gene>
<reference evidence="10 11" key="1">
    <citation type="submission" date="2018-10" db="EMBL/GenBank/DDBJ databases">
        <title>Draft Genome Sequence of Bacteroides sp. KCTC 15687.</title>
        <authorList>
            <person name="Yu S.Y."/>
            <person name="Kim J.S."/>
            <person name="Oh B.S."/>
            <person name="Park S.H."/>
            <person name="Kang S.W."/>
            <person name="Park J.E."/>
            <person name="Choi S.H."/>
            <person name="Han K.I."/>
            <person name="Lee K.C."/>
            <person name="Eom M.K."/>
            <person name="Suh M.K."/>
            <person name="Lee D.H."/>
            <person name="Yoon H."/>
            <person name="Kim B."/>
            <person name="Yang S.J."/>
            <person name="Lee J.S."/>
            <person name="Lee J.H."/>
        </authorList>
    </citation>
    <scope>NUCLEOTIDE SEQUENCE [LARGE SCALE GENOMIC DNA]</scope>
    <source>
        <strain evidence="10 11">KCTC 15687</strain>
    </source>
</reference>
<dbReference type="InterPro" id="IPR023996">
    <property type="entry name" value="TonB-dep_OMP_SusC/RagA"/>
</dbReference>
<dbReference type="OrthoDB" id="9768177at2"/>
<dbReference type="NCBIfam" id="TIGR04056">
    <property type="entry name" value="OMP_RagA_SusC"/>
    <property type="match status" value="1"/>
</dbReference>
<evidence type="ECO:0000259" key="9">
    <source>
        <dbReference type="Pfam" id="PF07715"/>
    </source>
</evidence>
<dbReference type="PROSITE" id="PS52016">
    <property type="entry name" value="TONB_DEPENDENT_REC_3"/>
    <property type="match status" value="1"/>
</dbReference>
<keyword evidence="2 7" id="KW-0813">Transport</keyword>
<name>A0A401LW17_9BACE</name>
<evidence type="ECO:0000256" key="3">
    <source>
        <dbReference type="ARBA" id="ARBA00022452"/>
    </source>
</evidence>
<dbReference type="SUPFAM" id="SSF56935">
    <property type="entry name" value="Porins"/>
    <property type="match status" value="1"/>
</dbReference>